<feature type="modified residue" description="4-aspartylphosphate" evidence="4">
    <location>
        <position position="1088"/>
    </location>
</feature>
<organism evidence="9 10">
    <name type="scientific">Pseudoalteromonas lipolytica</name>
    <dbReference type="NCBI Taxonomy" id="570156"/>
    <lineage>
        <taxon>Bacteria</taxon>
        <taxon>Pseudomonadati</taxon>
        <taxon>Pseudomonadota</taxon>
        <taxon>Gammaproteobacteria</taxon>
        <taxon>Alteromonadales</taxon>
        <taxon>Pseudoalteromonadaceae</taxon>
        <taxon>Pseudoalteromonas</taxon>
    </lineage>
</organism>
<keyword evidence="5" id="KW-0472">Membrane</keyword>
<dbReference type="Gene3D" id="3.30.565.10">
    <property type="entry name" value="Histidine kinase-like ATPase, C-terminal domain"/>
    <property type="match status" value="1"/>
</dbReference>
<feature type="transmembrane region" description="Helical" evidence="5">
    <location>
        <begin position="740"/>
        <end position="763"/>
    </location>
</feature>
<dbReference type="Proteomes" id="UP000264605">
    <property type="component" value="Chromosome"/>
</dbReference>
<dbReference type="CDD" id="cd00075">
    <property type="entry name" value="HATPase"/>
    <property type="match status" value="1"/>
</dbReference>
<evidence type="ECO:0000256" key="1">
    <source>
        <dbReference type="ARBA" id="ARBA00000085"/>
    </source>
</evidence>
<dbReference type="CDD" id="cd00082">
    <property type="entry name" value="HisKA"/>
    <property type="match status" value="1"/>
</dbReference>
<keyword evidence="6" id="KW-0732">Signal</keyword>
<evidence type="ECO:0000256" key="4">
    <source>
        <dbReference type="PROSITE-ProRule" id="PRU00169"/>
    </source>
</evidence>
<accession>A0AAD0RX93</accession>
<dbReference type="InterPro" id="IPR011006">
    <property type="entry name" value="CheY-like_superfamily"/>
</dbReference>
<evidence type="ECO:0000256" key="3">
    <source>
        <dbReference type="ARBA" id="ARBA00022553"/>
    </source>
</evidence>
<dbReference type="InterPro" id="IPR005467">
    <property type="entry name" value="His_kinase_dom"/>
</dbReference>
<dbReference type="EC" id="2.7.13.3" evidence="2"/>
<dbReference type="SUPFAM" id="SSF101898">
    <property type="entry name" value="NHL repeat"/>
    <property type="match status" value="1"/>
</dbReference>
<evidence type="ECO:0000259" key="7">
    <source>
        <dbReference type="PROSITE" id="PS50109"/>
    </source>
</evidence>
<keyword evidence="5" id="KW-1133">Transmembrane helix</keyword>
<dbReference type="PROSITE" id="PS50109">
    <property type="entry name" value="HIS_KIN"/>
    <property type="match status" value="1"/>
</dbReference>
<dbReference type="CDD" id="cd00156">
    <property type="entry name" value="REC"/>
    <property type="match status" value="1"/>
</dbReference>
<dbReference type="Pfam" id="PF00512">
    <property type="entry name" value="HisKA"/>
    <property type="match status" value="1"/>
</dbReference>
<dbReference type="SMART" id="SM00387">
    <property type="entry name" value="HATPase_c"/>
    <property type="match status" value="1"/>
</dbReference>
<dbReference type="SUPFAM" id="SSF63829">
    <property type="entry name" value="Calcium-dependent phosphotriesterase"/>
    <property type="match status" value="1"/>
</dbReference>
<dbReference type="SUPFAM" id="SSF52172">
    <property type="entry name" value="CheY-like"/>
    <property type="match status" value="1"/>
</dbReference>
<dbReference type="GeneID" id="99503824"/>
<dbReference type="PROSITE" id="PS50110">
    <property type="entry name" value="RESPONSE_REGULATORY"/>
    <property type="match status" value="1"/>
</dbReference>
<dbReference type="InterPro" id="IPR001789">
    <property type="entry name" value="Sig_transdc_resp-reg_receiver"/>
</dbReference>
<dbReference type="SUPFAM" id="SSF55874">
    <property type="entry name" value="ATPase domain of HSP90 chaperone/DNA topoisomerase II/histidine kinase"/>
    <property type="match status" value="1"/>
</dbReference>
<evidence type="ECO:0000259" key="8">
    <source>
        <dbReference type="PROSITE" id="PS50110"/>
    </source>
</evidence>
<dbReference type="InterPro" id="IPR036890">
    <property type="entry name" value="HATPase_C_sf"/>
</dbReference>
<dbReference type="EMBL" id="CP032090">
    <property type="protein sequence ID" value="AXV63779.1"/>
    <property type="molecule type" value="Genomic_DNA"/>
</dbReference>
<dbReference type="PANTHER" id="PTHR43547">
    <property type="entry name" value="TWO-COMPONENT HISTIDINE KINASE"/>
    <property type="match status" value="1"/>
</dbReference>
<evidence type="ECO:0000256" key="5">
    <source>
        <dbReference type="SAM" id="Phobius"/>
    </source>
</evidence>
<dbReference type="PANTHER" id="PTHR43547:SF2">
    <property type="entry name" value="HYBRID SIGNAL TRANSDUCTION HISTIDINE KINASE C"/>
    <property type="match status" value="1"/>
</dbReference>
<sequence>MSKYLFIFHCLFWICFAPATELTPYATHWDSTKGLTHNSVYDIEEDSFGRLWLATPGGVSIVDGLGVIQLKKSHQKGQGIHFNPVTQIHAHKSKMWVLGLGGIELVDSKSLKSTPFPDPHNQLQRVTSIVFINDQLAYSIANRQLIKIDLTNNTLSLEANALYKNAQVNSFARYDADHILLMTSSGMVLFNWKTGKHRLFNLENLARGKEDIRALWVDPTHQNVWLSIFNKGIYVYDKQNRLKAHLHEQAKTLPSNMVANFQVKNNEVYAVTKHGIVMIDRITAIPKARIYPTNINDNYRQANMALSAKISDSNELFIGTTNGFYYISPIAYAFRSLTEAIPNFKPPILTQFVDNNELVIMTPTEQYRYAAKTGLRSQKQSSNLQGLRFFANQANAVKNFSEVALFDDQKYIMYPVLGRPDPDAPITYSVHIKEIDLFVLFDDKYMHIAQKNEQTLQTLQSFPLELASVVDSAYTNGQLYISSQRHGVMTLALDQLLQGHTVTLNSLSGAQAVTSLFLDSNLQLWISTLDEGIYTLDTTQQNNLMKPLALTNADYTPSASCIIEDGANNIWISSRHGVSVYDQSRRTIHSYTGANGLGAIPITDYCGRIGEYIYFSNSDALLLINPDKLAGHQPITSLSFTDFSIDGRSTPVNDNISITDPSVIEFALSTALPPADSDQLMYRLQGTHSERSQWLPSRSRYITLIKPKPGQYIIQAKLLGYDGVQKAYVESHFQVQAPLYLRPLMIALYIAIAFIIIAVVFVFKLRLKNAELAISKLKHKQQASYAQDLAQQVAAKTELYKEQQQIAVKANLDKTRFIASASHDLRAPLNAIRLKLLDLLPQSNPSSGEILNEITLLDQLVDSIVSLSKFDAKMVKPALSNVDINSLITQSTQRFLDMAQQKKQCIRFTPHINEAWVYSDPFLLSRVINNLIDNAIKNTPENGLIDITIELQDRHYHLAIKDTGKGIDDELKEKIFNSFVRGTESYAGSGLGLTIVQQICTILALPIHLDSSVSGSIFTLKLAQSTQQKALCETSKTAKTVLIIDDDHAYANDIATMVKRRGLDPKIALSTADALSYTGPTPELIISDYHLDNGAIGTDIASQLAERFSLTQSNIVIMSEDFRIRDQIKVNFGYLFLNKPVKYSRLSWLIQQLGDNSNYE</sequence>
<feature type="signal peptide" evidence="6">
    <location>
        <begin position="1"/>
        <end position="19"/>
    </location>
</feature>
<dbReference type="InterPro" id="IPR004358">
    <property type="entry name" value="Sig_transdc_His_kin-like_C"/>
</dbReference>
<dbReference type="InterPro" id="IPR036097">
    <property type="entry name" value="HisK_dim/P_sf"/>
</dbReference>
<keyword evidence="5" id="KW-0812">Transmembrane</keyword>
<dbReference type="Pfam" id="PF02518">
    <property type="entry name" value="HATPase_c"/>
    <property type="match status" value="1"/>
</dbReference>
<dbReference type="InterPro" id="IPR011110">
    <property type="entry name" value="Reg_prop"/>
</dbReference>
<dbReference type="SMART" id="SM00388">
    <property type="entry name" value="HisKA"/>
    <property type="match status" value="1"/>
</dbReference>
<dbReference type="Pfam" id="PF07494">
    <property type="entry name" value="Reg_prop"/>
    <property type="match status" value="1"/>
</dbReference>
<evidence type="ECO:0000313" key="10">
    <source>
        <dbReference type="Proteomes" id="UP000264605"/>
    </source>
</evidence>
<feature type="chain" id="PRO_5042267202" description="histidine kinase" evidence="6">
    <location>
        <begin position="20"/>
        <end position="1160"/>
    </location>
</feature>
<evidence type="ECO:0000256" key="2">
    <source>
        <dbReference type="ARBA" id="ARBA00012438"/>
    </source>
</evidence>
<evidence type="ECO:0000256" key="6">
    <source>
        <dbReference type="SAM" id="SignalP"/>
    </source>
</evidence>
<keyword evidence="3 4" id="KW-0597">Phosphoprotein</keyword>
<reference evidence="9 10" key="1">
    <citation type="submission" date="2018-08" db="EMBL/GenBank/DDBJ databases">
        <title>Draft genome sequence of Pseudoalteromonas donghaensis HJ51.</title>
        <authorList>
            <person name="Oh J."/>
            <person name="Roh D."/>
        </authorList>
    </citation>
    <scope>NUCLEOTIDE SEQUENCE [LARGE SCALE GENOMIC DNA]</scope>
    <source>
        <strain evidence="9 10">HJ51</strain>
    </source>
</reference>
<evidence type="ECO:0000313" key="9">
    <source>
        <dbReference type="EMBL" id="AXV63779.1"/>
    </source>
</evidence>
<feature type="domain" description="Histidine kinase" evidence="7">
    <location>
        <begin position="820"/>
        <end position="1026"/>
    </location>
</feature>
<dbReference type="InterPro" id="IPR015943">
    <property type="entry name" value="WD40/YVTN_repeat-like_dom_sf"/>
</dbReference>
<name>A0AAD0RX93_9GAMM</name>
<feature type="domain" description="Response regulatory" evidence="8">
    <location>
        <begin position="1040"/>
        <end position="1154"/>
    </location>
</feature>
<protein>
    <recommendedName>
        <fullName evidence="2">histidine kinase</fullName>
        <ecNumber evidence="2">2.7.13.3</ecNumber>
    </recommendedName>
</protein>
<dbReference type="RefSeq" id="WP_118843851.1">
    <property type="nucleotide sequence ID" value="NZ_CP032090.1"/>
</dbReference>
<dbReference type="PRINTS" id="PR00344">
    <property type="entry name" value="BCTRLSENSOR"/>
</dbReference>
<dbReference type="KEGG" id="pdj:D0907_00025"/>
<gene>
    <name evidence="9" type="ORF">D0907_00025</name>
</gene>
<dbReference type="Gene3D" id="3.40.50.2300">
    <property type="match status" value="1"/>
</dbReference>
<dbReference type="GO" id="GO:0000155">
    <property type="term" value="F:phosphorelay sensor kinase activity"/>
    <property type="evidence" value="ECO:0007669"/>
    <property type="project" value="InterPro"/>
</dbReference>
<comment type="catalytic activity">
    <reaction evidence="1">
        <text>ATP + protein L-histidine = ADP + protein N-phospho-L-histidine.</text>
        <dbReference type="EC" id="2.7.13.3"/>
    </reaction>
</comment>
<dbReference type="InterPro" id="IPR003661">
    <property type="entry name" value="HisK_dim/P_dom"/>
</dbReference>
<dbReference type="AlphaFoldDB" id="A0AAD0RX93"/>
<proteinExistence type="predicted"/>
<dbReference type="InterPro" id="IPR003594">
    <property type="entry name" value="HATPase_dom"/>
</dbReference>
<dbReference type="SUPFAM" id="SSF47384">
    <property type="entry name" value="Homodimeric domain of signal transducing histidine kinase"/>
    <property type="match status" value="1"/>
</dbReference>
<dbReference type="Gene3D" id="2.130.10.10">
    <property type="entry name" value="YVTN repeat-like/Quinoprotein amine dehydrogenase"/>
    <property type="match status" value="2"/>
</dbReference>
<dbReference type="Gene3D" id="1.10.287.130">
    <property type="match status" value="1"/>
</dbReference>